<dbReference type="EMBL" id="CP000013">
    <property type="protein sequence ID" value="AAU07463.1"/>
    <property type="molecule type" value="Genomic_DNA"/>
</dbReference>
<accession>A0A7I6GWL7</accession>
<dbReference type="AlphaFoldDB" id="A0A7I6GWL7"/>
<proteinExistence type="predicted"/>
<dbReference type="Proteomes" id="UP000002276">
    <property type="component" value="Chromosome"/>
</dbReference>
<organism evidence="1 2">
    <name type="scientific">Borrelia garinii subsp. bavariensis (strain ATCC BAA-2496 / DSM 23469 / PBi)</name>
    <name type="common">Borreliella bavariensis</name>
    <dbReference type="NCBI Taxonomy" id="290434"/>
    <lineage>
        <taxon>Bacteria</taxon>
        <taxon>Pseudomonadati</taxon>
        <taxon>Spirochaetota</taxon>
        <taxon>Spirochaetia</taxon>
        <taxon>Spirochaetales</taxon>
        <taxon>Borreliaceae</taxon>
        <taxon>Borreliella</taxon>
    </lineage>
</organism>
<sequence>MVFLVLLKIIWEKIFQRVRKRVNKKAALISHFLFL</sequence>
<evidence type="ECO:0000313" key="2">
    <source>
        <dbReference type="Proteomes" id="UP000002276"/>
    </source>
</evidence>
<dbReference type="KEGG" id="bga:BG0631"/>
<protein>
    <submittedName>
        <fullName evidence="1">Uncharacterized protein</fullName>
    </submittedName>
</protein>
<evidence type="ECO:0000313" key="1">
    <source>
        <dbReference type="EMBL" id="AAU07463.1"/>
    </source>
</evidence>
<reference evidence="1 2" key="1">
    <citation type="journal article" date="2004" name="Nucleic Acids Res.">
        <title>Comparative analysis of the Borrelia garinii genome.</title>
        <authorList>
            <person name="Glockner G."/>
            <person name="Lehmann R."/>
            <person name="Romualdi A."/>
            <person name="Pradella S."/>
            <person name="Schulte-Spechtel U."/>
            <person name="Schilhabel M."/>
            <person name="Wilske B."/>
            <person name="Suhnel J."/>
            <person name="Platzer M."/>
        </authorList>
    </citation>
    <scope>NUCLEOTIDE SEQUENCE [LARGE SCALE GENOMIC DNA]</scope>
    <source>
        <strain evidence="2">ATCC BAA-2496 / DSM 23469 / PBi</strain>
    </source>
</reference>
<gene>
    <name evidence="1" type="ordered locus">BG0631</name>
</gene>
<name>A0A7I6GWL7_BORGP</name>